<feature type="binding site" evidence="8">
    <location>
        <position position="152"/>
    </location>
    <ligand>
        <name>[4Fe-4S] cluster</name>
        <dbReference type="ChEBI" id="CHEBI:49883"/>
        <label>2</label>
        <note>4Fe-4S-S-AdoMet</note>
    </ligand>
</feature>
<dbReference type="GO" id="GO:0006400">
    <property type="term" value="P:tRNA modification"/>
    <property type="evidence" value="ECO:0007669"/>
    <property type="project" value="InterPro"/>
</dbReference>
<dbReference type="SFLD" id="SFLDF00274">
    <property type="entry name" value="ribosomal_protein_S12_methylth"/>
    <property type="match status" value="1"/>
</dbReference>
<organism evidence="12 13">
    <name type="scientific">Desulfurobacterium indicum</name>
    <dbReference type="NCBI Taxonomy" id="1914305"/>
    <lineage>
        <taxon>Bacteria</taxon>
        <taxon>Pseudomonadati</taxon>
        <taxon>Aquificota</taxon>
        <taxon>Aquificia</taxon>
        <taxon>Desulfurobacteriales</taxon>
        <taxon>Desulfurobacteriaceae</taxon>
        <taxon>Desulfurobacterium</taxon>
    </lineage>
</organism>
<keyword evidence="13" id="KW-1185">Reference proteome</keyword>
<dbReference type="PROSITE" id="PS51449">
    <property type="entry name" value="MTTASE_N"/>
    <property type="match status" value="1"/>
</dbReference>
<evidence type="ECO:0000256" key="8">
    <source>
        <dbReference type="HAMAP-Rule" id="MF_01865"/>
    </source>
</evidence>
<dbReference type="PROSITE" id="PS50926">
    <property type="entry name" value="TRAM"/>
    <property type="match status" value="1"/>
</dbReference>
<dbReference type="RefSeq" id="WP_076713073.1">
    <property type="nucleotide sequence ID" value="NZ_MOEN01000017.1"/>
</dbReference>
<feature type="binding site" evidence="8">
    <location>
        <position position="48"/>
    </location>
    <ligand>
        <name>[4Fe-4S] cluster</name>
        <dbReference type="ChEBI" id="CHEBI:49883"/>
        <label>1</label>
    </ligand>
</feature>
<dbReference type="InterPro" id="IPR023404">
    <property type="entry name" value="rSAM_horseshoe"/>
</dbReference>
<dbReference type="NCBIfam" id="TIGR00089">
    <property type="entry name" value="MiaB/RimO family radical SAM methylthiotransferase"/>
    <property type="match status" value="1"/>
</dbReference>
<comment type="similarity">
    <text evidence="8">Belongs to the methylthiotransferase family. RimO subfamily.</text>
</comment>
<evidence type="ECO:0000256" key="5">
    <source>
        <dbReference type="ARBA" id="ARBA00022723"/>
    </source>
</evidence>
<keyword evidence="2 8" id="KW-0963">Cytoplasm</keyword>
<dbReference type="NCBIfam" id="TIGR01125">
    <property type="entry name" value="30S ribosomal protein S12 methylthiotransferase RimO"/>
    <property type="match status" value="1"/>
</dbReference>
<dbReference type="SFLD" id="SFLDS00029">
    <property type="entry name" value="Radical_SAM"/>
    <property type="match status" value="1"/>
</dbReference>
<dbReference type="SFLD" id="SFLDG01061">
    <property type="entry name" value="methylthiotransferase"/>
    <property type="match status" value="1"/>
</dbReference>
<dbReference type="Pfam" id="PF04055">
    <property type="entry name" value="Radical_SAM"/>
    <property type="match status" value="1"/>
</dbReference>
<dbReference type="AlphaFoldDB" id="A0A1R1MKT1"/>
<dbReference type="GO" id="GO:0051539">
    <property type="term" value="F:4 iron, 4 sulfur cluster binding"/>
    <property type="evidence" value="ECO:0007669"/>
    <property type="project" value="UniProtKB-UniRule"/>
</dbReference>
<feature type="binding site" evidence="8">
    <location>
        <position position="149"/>
    </location>
    <ligand>
        <name>[4Fe-4S] cluster</name>
        <dbReference type="ChEBI" id="CHEBI:49883"/>
        <label>2</label>
        <note>4Fe-4S-S-AdoMet</note>
    </ligand>
</feature>
<dbReference type="GO" id="GO:0046872">
    <property type="term" value="F:metal ion binding"/>
    <property type="evidence" value="ECO:0007669"/>
    <property type="project" value="UniProtKB-KW"/>
</dbReference>
<sequence length="431" mass="49458">MKKVAVISLGCPKNLVDTEHIVGLLKATGDVLFVDNLEDADIIIVNTCGFITPAKEESIDEILTAIEEKKRDPEKKVVVAGCLYQRYRDELKKELPEVDVFIGVDELERSVDKILDRQFQPEKPFLYRHILTPSHIAYLKIAEGCSNNCTYCAIPLIRGPYRSRPEEEIIEEARFLAEKGVKELYIIAQDTTAYGMDKKEKNGLLKLLKKLETVEGIEWIRLMYTYPSHITDELIDYIADSKKVLHYLDVPFQHVTDKVLLSMGRKYFRKYIDELIDKIRTRIPDVALRSTFIVGFPSETEEDFEKLVEFLKEKKLDWVGFFKYSSEEGTAAYNMGDLPEDVKDSRLNLLEEVQYSIFEENNRKFIGKEMRLIVDGPADDMEGYVEARGYRNAYEVDGIVYLKGNYPPGTFVDAKITALASNVDLIAEPIE</sequence>
<evidence type="ECO:0000256" key="7">
    <source>
        <dbReference type="ARBA" id="ARBA00023014"/>
    </source>
</evidence>
<dbReference type="Gene3D" id="2.40.50.140">
    <property type="entry name" value="Nucleic acid-binding proteins"/>
    <property type="match status" value="1"/>
</dbReference>
<feature type="binding site" evidence="8">
    <location>
        <position position="145"/>
    </location>
    <ligand>
        <name>[4Fe-4S] cluster</name>
        <dbReference type="ChEBI" id="CHEBI:49883"/>
        <label>2</label>
        <note>4Fe-4S-S-AdoMet</note>
    </ligand>
</feature>
<accession>A0A1R1MKT1</accession>
<feature type="domain" description="MTTase N-terminal" evidence="10">
    <location>
        <begin position="2"/>
        <end position="119"/>
    </location>
</feature>
<evidence type="ECO:0000313" key="13">
    <source>
        <dbReference type="Proteomes" id="UP000187408"/>
    </source>
</evidence>
<comment type="function">
    <text evidence="8">Catalyzes the methylthiolation of an aspartic acid residue of ribosomal protein uS12.</text>
</comment>
<comment type="cofactor">
    <cofactor evidence="8">
        <name>[4Fe-4S] cluster</name>
        <dbReference type="ChEBI" id="CHEBI:49883"/>
    </cofactor>
    <text evidence="8">Binds 2 [4Fe-4S] clusters. One cluster is coordinated with 3 cysteines and an exchangeable S-adenosyl-L-methionine.</text>
</comment>
<dbReference type="Pfam" id="PF00919">
    <property type="entry name" value="UPF0004"/>
    <property type="match status" value="1"/>
</dbReference>
<dbReference type="InterPro" id="IPR007197">
    <property type="entry name" value="rSAM"/>
</dbReference>
<comment type="subcellular location">
    <subcellularLocation>
        <location evidence="8">Cytoplasm</location>
    </subcellularLocation>
</comment>
<feature type="domain" description="TRAM" evidence="9">
    <location>
        <begin position="363"/>
        <end position="431"/>
    </location>
</feature>
<dbReference type="InterPro" id="IPR058240">
    <property type="entry name" value="rSAM_sf"/>
</dbReference>
<dbReference type="GO" id="GO:0005829">
    <property type="term" value="C:cytosol"/>
    <property type="evidence" value="ECO:0007669"/>
    <property type="project" value="TreeGrafter"/>
</dbReference>
<keyword evidence="6 8" id="KW-0408">Iron</keyword>
<evidence type="ECO:0000259" key="10">
    <source>
        <dbReference type="PROSITE" id="PS51449"/>
    </source>
</evidence>
<dbReference type="SUPFAM" id="SSF102114">
    <property type="entry name" value="Radical SAM enzymes"/>
    <property type="match status" value="1"/>
</dbReference>
<keyword evidence="5 8" id="KW-0479">Metal-binding</keyword>
<dbReference type="InterPro" id="IPR005839">
    <property type="entry name" value="Methylthiotransferase"/>
</dbReference>
<feature type="domain" description="Radical SAM core" evidence="11">
    <location>
        <begin position="131"/>
        <end position="360"/>
    </location>
</feature>
<evidence type="ECO:0000256" key="6">
    <source>
        <dbReference type="ARBA" id="ARBA00023004"/>
    </source>
</evidence>
<evidence type="ECO:0000256" key="1">
    <source>
        <dbReference type="ARBA" id="ARBA00022485"/>
    </source>
</evidence>
<dbReference type="PROSITE" id="PS01278">
    <property type="entry name" value="MTTASE_RADICAL"/>
    <property type="match status" value="1"/>
</dbReference>
<evidence type="ECO:0000256" key="3">
    <source>
        <dbReference type="ARBA" id="ARBA00022679"/>
    </source>
</evidence>
<dbReference type="GO" id="GO:0005840">
    <property type="term" value="C:ribosome"/>
    <property type="evidence" value="ECO:0007669"/>
    <property type="project" value="UniProtKB-KW"/>
</dbReference>
<keyword evidence="1 8" id="KW-0004">4Fe-4S</keyword>
<feature type="binding site" evidence="8">
    <location>
        <position position="11"/>
    </location>
    <ligand>
        <name>[4Fe-4S] cluster</name>
        <dbReference type="ChEBI" id="CHEBI:49883"/>
        <label>1</label>
    </ligand>
</feature>
<keyword evidence="7 8" id="KW-0411">Iron-sulfur</keyword>
<dbReference type="Pfam" id="PF18693">
    <property type="entry name" value="TRAM_2"/>
    <property type="match status" value="1"/>
</dbReference>
<comment type="catalytic activity">
    <reaction evidence="8">
        <text>L-aspartate(89)-[ribosomal protein uS12]-hydrogen + (sulfur carrier)-SH + AH2 + 2 S-adenosyl-L-methionine = 3-methylsulfanyl-L-aspartate(89)-[ribosomal protein uS12]-hydrogen + (sulfur carrier)-H + 5'-deoxyadenosine + L-methionine + A + S-adenosyl-L-homocysteine + 2 H(+)</text>
        <dbReference type="Rhea" id="RHEA:37087"/>
        <dbReference type="Rhea" id="RHEA-COMP:10460"/>
        <dbReference type="Rhea" id="RHEA-COMP:10461"/>
        <dbReference type="Rhea" id="RHEA-COMP:14737"/>
        <dbReference type="Rhea" id="RHEA-COMP:14739"/>
        <dbReference type="ChEBI" id="CHEBI:13193"/>
        <dbReference type="ChEBI" id="CHEBI:15378"/>
        <dbReference type="ChEBI" id="CHEBI:17319"/>
        <dbReference type="ChEBI" id="CHEBI:17499"/>
        <dbReference type="ChEBI" id="CHEBI:29917"/>
        <dbReference type="ChEBI" id="CHEBI:29961"/>
        <dbReference type="ChEBI" id="CHEBI:57844"/>
        <dbReference type="ChEBI" id="CHEBI:57856"/>
        <dbReference type="ChEBI" id="CHEBI:59789"/>
        <dbReference type="ChEBI" id="CHEBI:64428"/>
        <dbReference type="ChEBI" id="CHEBI:73599"/>
        <dbReference type="EC" id="2.8.4.4"/>
    </reaction>
</comment>
<keyword evidence="4 8" id="KW-0949">S-adenosyl-L-methionine</keyword>
<dbReference type="InterPro" id="IPR038135">
    <property type="entry name" value="Methylthiotransferase_N_sf"/>
</dbReference>
<dbReference type="FunFam" id="3.80.30.20:FF:000001">
    <property type="entry name" value="tRNA-2-methylthio-N(6)-dimethylallyladenosine synthase 2"/>
    <property type="match status" value="1"/>
</dbReference>
<dbReference type="GO" id="GO:0103039">
    <property type="term" value="F:protein methylthiotransferase activity"/>
    <property type="evidence" value="ECO:0007669"/>
    <property type="project" value="UniProtKB-EC"/>
</dbReference>
<dbReference type="SMART" id="SM00729">
    <property type="entry name" value="Elp3"/>
    <property type="match status" value="1"/>
</dbReference>
<dbReference type="Proteomes" id="UP000187408">
    <property type="component" value="Unassembled WGS sequence"/>
</dbReference>
<dbReference type="HAMAP" id="MF_01865">
    <property type="entry name" value="MTTase_RimO"/>
    <property type="match status" value="1"/>
</dbReference>
<dbReference type="InterPro" id="IPR005840">
    <property type="entry name" value="Ribosomal_uS12_MeSTrfase_RimO"/>
</dbReference>
<dbReference type="STRING" id="1914305.BLW93_05350"/>
<dbReference type="PANTHER" id="PTHR43837">
    <property type="entry name" value="RIBOSOMAL PROTEIN S12 METHYLTHIOTRANSFERASE RIMO"/>
    <property type="match status" value="1"/>
</dbReference>
<reference evidence="12 13" key="1">
    <citation type="submission" date="2016-10" db="EMBL/GenBank/DDBJ databases">
        <title>Genome sequence of a sulfur-reducing bacterium Desulfurobacterium indicum K6013.</title>
        <authorList>
            <person name="Cao J."/>
            <person name="Shao Z."/>
            <person name="Alain K."/>
            <person name="Jebbar M."/>
        </authorList>
    </citation>
    <scope>NUCLEOTIDE SEQUENCE [LARGE SCALE GENOMIC DNA]</scope>
    <source>
        <strain evidence="12 13">K6013</strain>
    </source>
</reference>
<evidence type="ECO:0000259" key="9">
    <source>
        <dbReference type="PROSITE" id="PS50926"/>
    </source>
</evidence>
<dbReference type="InterPro" id="IPR020612">
    <property type="entry name" value="Methylthiotransferase_CS"/>
</dbReference>
<dbReference type="OrthoDB" id="9805215at2"/>
<evidence type="ECO:0000256" key="4">
    <source>
        <dbReference type="ARBA" id="ARBA00022691"/>
    </source>
</evidence>
<dbReference type="CDD" id="cd01335">
    <property type="entry name" value="Radical_SAM"/>
    <property type="match status" value="1"/>
</dbReference>
<feature type="binding site" evidence="8">
    <location>
        <position position="82"/>
    </location>
    <ligand>
        <name>[4Fe-4S] cluster</name>
        <dbReference type="ChEBI" id="CHEBI:49883"/>
        <label>1</label>
    </ligand>
</feature>
<name>A0A1R1MKT1_9BACT</name>
<evidence type="ECO:0000259" key="11">
    <source>
        <dbReference type="PROSITE" id="PS51918"/>
    </source>
</evidence>
<keyword evidence="12" id="KW-0689">Ribosomal protein</keyword>
<dbReference type="GO" id="GO:0035599">
    <property type="term" value="F:aspartic acid methylthiotransferase activity"/>
    <property type="evidence" value="ECO:0007669"/>
    <property type="project" value="TreeGrafter"/>
</dbReference>
<dbReference type="SFLD" id="SFLDG01082">
    <property type="entry name" value="B12-binding_domain_containing"/>
    <property type="match status" value="1"/>
</dbReference>
<dbReference type="Gene3D" id="3.80.30.20">
    <property type="entry name" value="tm_1862 like domain"/>
    <property type="match status" value="1"/>
</dbReference>
<keyword evidence="3 8" id="KW-0808">Transferase</keyword>
<dbReference type="PROSITE" id="PS51918">
    <property type="entry name" value="RADICAL_SAM"/>
    <property type="match status" value="1"/>
</dbReference>
<gene>
    <name evidence="8" type="primary">rimO</name>
    <name evidence="12" type="ORF">BLW93_05350</name>
</gene>
<dbReference type="InterPro" id="IPR013848">
    <property type="entry name" value="Methylthiotransferase_N"/>
</dbReference>
<dbReference type="Gene3D" id="3.40.50.12160">
    <property type="entry name" value="Methylthiotransferase, N-terminal domain"/>
    <property type="match status" value="1"/>
</dbReference>
<comment type="caution">
    <text evidence="12">The sequence shown here is derived from an EMBL/GenBank/DDBJ whole genome shotgun (WGS) entry which is preliminary data.</text>
</comment>
<dbReference type="EC" id="2.8.4.4" evidence="8"/>
<protein>
    <recommendedName>
        <fullName evidence="8">Ribosomal protein uS12 methylthiotransferase RimO</fullName>
        <shortName evidence="8">uS12 MTTase</shortName>
        <shortName evidence="8">uS12 methylthiotransferase</shortName>
        <ecNumber evidence="8">2.8.4.4</ecNumber>
    </recommendedName>
    <alternativeName>
        <fullName evidence="8">Ribosomal protein uS12 (aspartate-C(3))-methylthiotransferase</fullName>
    </alternativeName>
    <alternativeName>
        <fullName evidence="8">Ribosome maturation factor RimO</fullName>
    </alternativeName>
</protein>
<dbReference type="PANTHER" id="PTHR43837:SF1">
    <property type="entry name" value="RIBOSOMAL PROTEIN US12 METHYLTHIOTRANSFERASE RIMO"/>
    <property type="match status" value="1"/>
</dbReference>
<dbReference type="EMBL" id="MOEN01000017">
    <property type="protein sequence ID" value="OMH40417.1"/>
    <property type="molecule type" value="Genomic_DNA"/>
</dbReference>
<dbReference type="InterPro" id="IPR012340">
    <property type="entry name" value="NA-bd_OB-fold"/>
</dbReference>
<dbReference type="InterPro" id="IPR006638">
    <property type="entry name" value="Elp3/MiaA/NifB-like_rSAM"/>
</dbReference>
<proteinExistence type="inferred from homology"/>
<keyword evidence="12" id="KW-0687">Ribonucleoprotein</keyword>
<dbReference type="InterPro" id="IPR002792">
    <property type="entry name" value="TRAM_dom"/>
</dbReference>
<evidence type="ECO:0000256" key="2">
    <source>
        <dbReference type="ARBA" id="ARBA00022490"/>
    </source>
</evidence>
<evidence type="ECO:0000313" key="12">
    <source>
        <dbReference type="EMBL" id="OMH40417.1"/>
    </source>
</evidence>